<evidence type="ECO:0000313" key="2">
    <source>
        <dbReference type="EMBL" id="MFD0948095.1"/>
    </source>
</evidence>
<keyword evidence="3" id="KW-1185">Reference proteome</keyword>
<sequence length="838" mass="88126">MIKTATVRLRAVRTTPFTLTVRIVGLDLTGATIAGEVRQRYDAPGDPELEFNFTTPDVATEDGAPVSTFVMSIPENEIELVEDASEPGGDVNWIWALDITPSGGTKQRYLEGEFIVGGPAGGAGSIGSANVTVADQTLTVEIDGAAVTASFAAAAELSAQDAAGSATSAAAERVLAQQAAADLAAQASAVTNNSAVLAGYSTTSTNTTGDDPTQSGTGTGISLPRSNIVPLGLTGKLLRVEVRAIAAGTVEIQLQSVSGTAWTYQGSYSFSASANTTYVLDLIPSQFGVTEFNSAWIVALYSSDGATLNGGVSGRRVSSGDGHGSSQATTTTTAPYCRATVTATTNTPVKTLVDGLRTDLTTEQAATAPVVRDRTIPAAIPYLGAAAAEVQADGVIRAIDYGVVKLAADAPAKFVPWSTSFLNAGAPTKITTSAEAVYNAWPEGSFYDAGRDQLVLIYMSAPAHSPSPDLAANYTRKVKCRVLANASAYDVSASGNPFGSAVTVCEQSEQDCYSYTGVCLPNGNYLVLCLRTKYPGEISTNLPILAATSTDGGATWSTATLTDYNGTAIVDDASGGSYPYGLVVDDDGAVYFWHLRNATYGSVGEYTWYRSADGTNGSWRPNFVMDQPWRSILLERDASIPLAGTSTQWNPFEPVTVKLADGLMMTFWRPTASGGTTGAYSLYTIGRRVLPGVWDWTPWQACNVGNAANNPAVVYHRDLGMLEMMVAPRGNGNNTGGSYGGVYLAQATLEDALRGRWNIRHKVCSALVGSNSTYWSDFGAPQMLRAGSNVFGLYYDQDGSNNSAQIYLLKGVIGWDRHPVTGRPTRRALPDGTTEIIT</sequence>
<reference evidence="3" key="1">
    <citation type="journal article" date="2019" name="Int. J. Syst. Evol. Microbiol.">
        <title>The Global Catalogue of Microorganisms (GCM) 10K type strain sequencing project: providing services to taxonomists for standard genome sequencing and annotation.</title>
        <authorList>
            <consortium name="The Broad Institute Genomics Platform"/>
            <consortium name="The Broad Institute Genome Sequencing Center for Infectious Disease"/>
            <person name="Wu L."/>
            <person name="Ma J."/>
        </authorList>
    </citation>
    <scope>NUCLEOTIDE SEQUENCE [LARGE SCALE GENOMIC DNA]</scope>
    <source>
        <strain evidence="3">CCUG 62982</strain>
    </source>
</reference>
<comment type="caution">
    <text evidence="2">The sequence shown here is derived from an EMBL/GenBank/DDBJ whole genome shotgun (WGS) entry which is preliminary data.</text>
</comment>
<organism evidence="2 3">
    <name type="scientific">Sphingomonas canadensis</name>
    <dbReference type="NCBI Taxonomy" id="1219257"/>
    <lineage>
        <taxon>Bacteria</taxon>
        <taxon>Pseudomonadati</taxon>
        <taxon>Pseudomonadota</taxon>
        <taxon>Alphaproteobacteria</taxon>
        <taxon>Sphingomonadales</taxon>
        <taxon>Sphingomonadaceae</taxon>
        <taxon>Sphingomonas</taxon>
    </lineage>
</organism>
<name>A0ABW3H9E1_9SPHN</name>
<feature type="region of interest" description="Disordered" evidence="1">
    <location>
        <begin position="201"/>
        <end position="221"/>
    </location>
</feature>
<evidence type="ECO:0008006" key="4">
    <source>
        <dbReference type="Google" id="ProtNLM"/>
    </source>
</evidence>
<dbReference type="Proteomes" id="UP001596977">
    <property type="component" value="Unassembled WGS sequence"/>
</dbReference>
<protein>
    <recommendedName>
        <fullName evidence="4">Exo-alpha-sialidase</fullName>
    </recommendedName>
</protein>
<dbReference type="EMBL" id="JBHTJG010000010">
    <property type="protein sequence ID" value="MFD0948095.1"/>
    <property type="molecule type" value="Genomic_DNA"/>
</dbReference>
<dbReference type="RefSeq" id="WP_264945922.1">
    <property type="nucleotide sequence ID" value="NZ_JAPDRA010000010.1"/>
</dbReference>
<evidence type="ECO:0000256" key="1">
    <source>
        <dbReference type="SAM" id="MobiDB-lite"/>
    </source>
</evidence>
<accession>A0ABW3H9E1</accession>
<evidence type="ECO:0000313" key="3">
    <source>
        <dbReference type="Proteomes" id="UP001596977"/>
    </source>
</evidence>
<dbReference type="CDD" id="cd15482">
    <property type="entry name" value="Sialidase_non-viral"/>
    <property type="match status" value="1"/>
</dbReference>
<proteinExistence type="predicted"/>
<gene>
    <name evidence="2" type="ORF">ACFQ1E_17260</name>
</gene>